<dbReference type="InterPro" id="IPR045060">
    <property type="entry name" value="Phe-tRNA-ligase_IIc_bsu"/>
</dbReference>
<evidence type="ECO:0000259" key="18">
    <source>
        <dbReference type="PROSITE" id="PS51447"/>
    </source>
</evidence>
<dbReference type="Pfam" id="PF17759">
    <property type="entry name" value="tRNA_synthFbeta"/>
    <property type="match status" value="1"/>
</dbReference>
<dbReference type="SMART" id="SM00896">
    <property type="entry name" value="FDX-ACB"/>
    <property type="match status" value="1"/>
</dbReference>
<proteinExistence type="inferred from homology"/>
<dbReference type="Pfam" id="PF03484">
    <property type="entry name" value="B5"/>
    <property type="match status" value="1"/>
</dbReference>
<comment type="subunit">
    <text evidence="3 15">Tetramer of two alpha and two beta subunits.</text>
</comment>
<dbReference type="PROSITE" id="PS50886">
    <property type="entry name" value="TRBD"/>
    <property type="match status" value="1"/>
</dbReference>
<dbReference type="InterPro" id="IPR002547">
    <property type="entry name" value="tRNA-bd_dom"/>
</dbReference>
<accession>A0ABW1S8N1</accession>
<feature type="domain" description="B5" evidence="19">
    <location>
        <begin position="400"/>
        <end position="475"/>
    </location>
</feature>
<dbReference type="InterPro" id="IPR005146">
    <property type="entry name" value="B3/B4_tRNA-bd"/>
</dbReference>
<reference evidence="21" key="1">
    <citation type="journal article" date="2019" name="Int. J. Syst. Evol. Microbiol.">
        <title>The Global Catalogue of Microorganisms (GCM) 10K type strain sequencing project: providing services to taxonomists for standard genome sequencing and annotation.</title>
        <authorList>
            <consortium name="The Broad Institute Genomics Platform"/>
            <consortium name="The Broad Institute Genome Sequencing Center for Infectious Disease"/>
            <person name="Wu L."/>
            <person name="Ma J."/>
        </authorList>
    </citation>
    <scope>NUCLEOTIDE SEQUENCE [LARGE SCALE GENOMIC DNA]</scope>
    <source>
        <strain evidence="21">CGMCC-1.15741</strain>
    </source>
</reference>
<evidence type="ECO:0000256" key="7">
    <source>
        <dbReference type="ARBA" id="ARBA00022723"/>
    </source>
</evidence>
<evidence type="ECO:0000256" key="16">
    <source>
        <dbReference type="PROSITE-ProRule" id="PRU00209"/>
    </source>
</evidence>
<evidence type="ECO:0000256" key="11">
    <source>
        <dbReference type="ARBA" id="ARBA00022884"/>
    </source>
</evidence>
<evidence type="ECO:0000256" key="3">
    <source>
        <dbReference type="ARBA" id="ARBA00011209"/>
    </source>
</evidence>
<dbReference type="InterPro" id="IPR036690">
    <property type="entry name" value="Fdx_antiC-bd_sf"/>
</dbReference>
<dbReference type="Gene3D" id="3.30.70.380">
    <property type="entry name" value="Ferrodoxin-fold anticodon-binding domain"/>
    <property type="match status" value="1"/>
</dbReference>
<evidence type="ECO:0000256" key="8">
    <source>
        <dbReference type="ARBA" id="ARBA00022741"/>
    </source>
</evidence>
<dbReference type="PROSITE" id="PS51447">
    <property type="entry name" value="FDX_ACB"/>
    <property type="match status" value="1"/>
</dbReference>
<evidence type="ECO:0000259" key="17">
    <source>
        <dbReference type="PROSITE" id="PS50886"/>
    </source>
</evidence>
<keyword evidence="12 15" id="KW-0648">Protein biosynthesis</keyword>
<organism evidence="20 21">
    <name type="scientific">Ponticaulis profundi</name>
    <dbReference type="NCBI Taxonomy" id="2665222"/>
    <lineage>
        <taxon>Bacteria</taxon>
        <taxon>Pseudomonadati</taxon>
        <taxon>Pseudomonadota</taxon>
        <taxon>Alphaproteobacteria</taxon>
        <taxon>Hyphomonadales</taxon>
        <taxon>Hyphomonadaceae</taxon>
        <taxon>Ponticaulis</taxon>
    </lineage>
</organism>
<dbReference type="Gene3D" id="2.40.50.140">
    <property type="entry name" value="Nucleic acid-binding proteins"/>
    <property type="match status" value="1"/>
</dbReference>
<keyword evidence="21" id="KW-1185">Reference proteome</keyword>
<comment type="similarity">
    <text evidence="2 15">Belongs to the phenylalanyl-tRNA synthetase beta subunit family. Type 1 subfamily.</text>
</comment>
<keyword evidence="5 16" id="KW-0820">tRNA-binding</keyword>
<dbReference type="SUPFAM" id="SSF54991">
    <property type="entry name" value="Anticodon-binding domain of PheRS"/>
    <property type="match status" value="1"/>
</dbReference>
<evidence type="ECO:0000256" key="14">
    <source>
        <dbReference type="ARBA" id="ARBA00049255"/>
    </source>
</evidence>
<dbReference type="SUPFAM" id="SSF46955">
    <property type="entry name" value="Putative DNA-binding domain"/>
    <property type="match status" value="1"/>
</dbReference>
<comment type="caution">
    <text evidence="20">The sequence shown here is derived from an EMBL/GenBank/DDBJ whole genome shotgun (WGS) entry which is preliminary data.</text>
</comment>
<dbReference type="Gene3D" id="3.30.56.10">
    <property type="match status" value="2"/>
</dbReference>
<name>A0ABW1S8N1_9PROT</name>
<dbReference type="InterPro" id="IPR004532">
    <property type="entry name" value="Phe-tRNA-ligase_IIc_bsu_bact"/>
</dbReference>
<dbReference type="Gene3D" id="3.50.40.10">
    <property type="entry name" value="Phenylalanyl-trna Synthetase, Chain B, domain 3"/>
    <property type="match status" value="1"/>
</dbReference>
<keyword evidence="7 15" id="KW-0479">Metal-binding</keyword>
<dbReference type="SUPFAM" id="SSF55681">
    <property type="entry name" value="Class II aaRS and biotin synthetases"/>
    <property type="match status" value="1"/>
</dbReference>
<dbReference type="PANTHER" id="PTHR10947:SF0">
    <property type="entry name" value="PHENYLALANINE--TRNA LIGASE BETA SUBUNIT"/>
    <property type="match status" value="1"/>
</dbReference>
<protein>
    <recommendedName>
        <fullName evidence="15">Phenylalanine--tRNA ligase beta subunit</fullName>
        <ecNumber evidence="15">6.1.1.20</ecNumber>
    </recommendedName>
    <alternativeName>
        <fullName evidence="15">Phenylalanyl-tRNA synthetase beta subunit</fullName>
        <shortName evidence="15">PheRS</shortName>
    </alternativeName>
</protein>
<dbReference type="InterPro" id="IPR041616">
    <property type="entry name" value="PheRS_beta_core"/>
</dbReference>
<dbReference type="EC" id="6.1.1.20" evidence="15"/>
<dbReference type="SUPFAM" id="SSF56037">
    <property type="entry name" value="PheT/TilS domain"/>
    <property type="match status" value="1"/>
</dbReference>
<feature type="binding site" evidence="15">
    <location>
        <position position="463"/>
    </location>
    <ligand>
        <name>Mg(2+)</name>
        <dbReference type="ChEBI" id="CHEBI:18420"/>
        <note>shared with alpha subunit</note>
    </ligand>
</feature>
<evidence type="ECO:0000256" key="5">
    <source>
        <dbReference type="ARBA" id="ARBA00022555"/>
    </source>
</evidence>
<keyword evidence="13 15" id="KW-0030">Aminoacyl-tRNA synthetase</keyword>
<dbReference type="CDD" id="cd02796">
    <property type="entry name" value="tRNA_bind_bactPheRS"/>
    <property type="match status" value="1"/>
</dbReference>
<keyword evidence="11 16" id="KW-0694">RNA-binding</keyword>
<dbReference type="HAMAP" id="MF_00283">
    <property type="entry name" value="Phe_tRNA_synth_beta1"/>
    <property type="match status" value="1"/>
</dbReference>
<dbReference type="PROSITE" id="PS51483">
    <property type="entry name" value="B5"/>
    <property type="match status" value="1"/>
</dbReference>
<dbReference type="EMBL" id="JBHSSW010000009">
    <property type="protein sequence ID" value="MFC6197925.1"/>
    <property type="molecule type" value="Genomic_DNA"/>
</dbReference>
<keyword evidence="9 15" id="KW-0067">ATP-binding</keyword>
<dbReference type="PANTHER" id="PTHR10947">
    <property type="entry name" value="PHENYLALANYL-TRNA SYNTHETASE BETA CHAIN AND LEUCINE-RICH REPEAT-CONTAINING PROTEIN 47"/>
    <property type="match status" value="1"/>
</dbReference>
<evidence type="ECO:0000256" key="4">
    <source>
        <dbReference type="ARBA" id="ARBA00022490"/>
    </source>
</evidence>
<comment type="catalytic activity">
    <reaction evidence="14 15">
        <text>tRNA(Phe) + L-phenylalanine + ATP = L-phenylalanyl-tRNA(Phe) + AMP + diphosphate + H(+)</text>
        <dbReference type="Rhea" id="RHEA:19413"/>
        <dbReference type="Rhea" id="RHEA-COMP:9668"/>
        <dbReference type="Rhea" id="RHEA-COMP:9699"/>
        <dbReference type="ChEBI" id="CHEBI:15378"/>
        <dbReference type="ChEBI" id="CHEBI:30616"/>
        <dbReference type="ChEBI" id="CHEBI:33019"/>
        <dbReference type="ChEBI" id="CHEBI:58095"/>
        <dbReference type="ChEBI" id="CHEBI:78442"/>
        <dbReference type="ChEBI" id="CHEBI:78531"/>
        <dbReference type="ChEBI" id="CHEBI:456215"/>
        <dbReference type="EC" id="6.1.1.20"/>
    </reaction>
</comment>
<dbReference type="NCBIfam" id="NF045760">
    <property type="entry name" value="YtpR"/>
    <property type="match status" value="1"/>
</dbReference>
<evidence type="ECO:0000256" key="1">
    <source>
        <dbReference type="ARBA" id="ARBA00004496"/>
    </source>
</evidence>
<dbReference type="SUPFAM" id="SSF50249">
    <property type="entry name" value="Nucleic acid-binding proteins"/>
    <property type="match status" value="1"/>
</dbReference>
<dbReference type="Gene3D" id="3.30.930.10">
    <property type="entry name" value="Bira Bifunctional Protein, Domain 2"/>
    <property type="match status" value="1"/>
</dbReference>
<comment type="subcellular location">
    <subcellularLocation>
        <location evidence="1 15">Cytoplasm</location>
    </subcellularLocation>
</comment>
<evidence type="ECO:0000313" key="21">
    <source>
        <dbReference type="Proteomes" id="UP001596303"/>
    </source>
</evidence>
<gene>
    <name evidence="15 20" type="primary">pheT</name>
    <name evidence="20" type="ORF">ACFQDM_07540</name>
</gene>
<dbReference type="Pfam" id="PF03147">
    <property type="entry name" value="FDX-ACB"/>
    <property type="match status" value="1"/>
</dbReference>
<dbReference type="Pfam" id="PF03483">
    <property type="entry name" value="B3_4"/>
    <property type="match status" value="1"/>
</dbReference>
<dbReference type="Pfam" id="PF01588">
    <property type="entry name" value="tRNA_bind"/>
    <property type="match status" value="1"/>
</dbReference>
<keyword evidence="10 15" id="KW-0460">Magnesium</keyword>
<evidence type="ECO:0000256" key="13">
    <source>
        <dbReference type="ARBA" id="ARBA00023146"/>
    </source>
</evidence>
<dbReference type="InterPro" id="IPR009061">
    <property type="entry name" value="DNA-bd_dom_put_sf"/>
</dbReference>
<dbReference type="InterPro" id="IPR005147">
    <property type="entry name" value="tRNA_synthase_B5-dom"/>
</dbReference>
<dbReference type="RefSeq" id="WP_377377547.1">
    <property type="nucleotide sequence ID" value="NZ_JBHSSW010000009.1"/>
</dbReference>
<feature type="domain" description="FDX-ACB" evidence="18">
    <location>
        <begin position="704"/>
        <end position="796"/>
    </location>
</feature>
<dbReference type="InterPro" id="IPR012340">
    <property type="entry name" value="NA-bd_OB-fold"/>
</dbReference>
<feature type="binding site" evidence="15">
    <location>
        <position position="459"/>
    </location>
    <ligand>
        <name>Mg(2+)</name>
        <dbReference type="ChEBI" id="CHEBI:18420"/>
        <note>shared with alpha subunit</note>
    </ligand>
</feature>
<dbReference type="NCBIfam" id="TIGR00472">
    <property type="entry name" value="pheT_bact"/>
    <property type="match status" value="1"/>
</dbReference>
<keyword evidence="6 15" id="KW-0436">Ligase</keyword>
<evidence type="ECO:0000259" key="19">
    <source>
        <dbReference type="PROSITE" id="PS51483"/>
    </source>
</evidence>
<evidence type="ECO:0000256" key="12">
    <source>
        <dbReference type="ARBA" id="ARBA00022917"/>
    </source>
</evidence>
<dbReference type="InterPro" id="IPR033714">
    <property type="entry name" value="tRNA_bind_bactPheRS"/>
</dbReference>
<evidence type="ECO:0000313" key="20">
    <source>
        <dbReference type="EMBL" id="MFC6197925.1"/>
    </source>
</evidence>
<keyword evidence="4 15" id="KW-0963">Cytoplasm</keyword>
<dbReference type="SMART" id="SM00874">
    <property type="entry name" value="B5"/>
    <property type="match status" value="1"/>
</dbReference>
<dbReference type="InterPro" id="IPR045864">
    <property type="entry name" value="aa-tRNA-synth_II/BPL/LPL"/>
</dbReference>
<feature type="binding site" evidence="15">
    <location>
        <position position="462"/>
    </location>
    <ligand>
        <name>Mg(2+)</name>
        <dbReference type="ChEBI" id="CHEBI:18420"/>
        <note>shared with alpha subunit</note>
    </ligand>
</feature>
<keyword evidence="8 15" id="KW-0547">Nucleotide-binding</keyword>
<comment type="cofactor">
    <cofactor evidence="15">
        <name>Mg(2+)</name>
        <dbReference type="ChEBI" id="CHEBI:18420"/>
    </cofactor>
    <text evidence="15">Binds 2 magnesium ions per tetramer.</text>
</comment>
<sequence length="797" mass="86597">MKFTVSWLQDHLQTKASLDEILDSMTKAGLEVESVEDPAAELSEFTVGHVVEVHKHPDADKLNICTVATKDGELQIVCGAPNVHEDMWVAYAPLGAYIPGHDMTLDKKARKIRGIESHGMLCSSKELGLGEDHDGIMDLKGQYKVGEPLAAAVGHDDPVIDFEVTPNRPDWLGVLGIARDLAATGLGRFDPMAVKSVVGGFPCPVEIATENTEACPVFFGRVIRGVKNGPSPDWMQARLKAVGINPKNMLVDVTNYLSIDRARPLHAYDLVKLQGKVSARLGREGDRFMALDDKEYEASEDMCVIADESGMIGLGGVMGGKGTAVSEDTTDVFIEAAYFDPLRTARTGRATGIISDARYRFERGIDTQSSLEGLELATQLIMDVCGGEASEVTMAGAVPANPAAVAFYPNDVKRLTGVEMKTSDMRKILKDLGFTLEDTGEAWYMTPPSWRHDIEGSADIVEEIIRVKGFDALPLTSLPAPEGGVRQVLTEPQRRVRTCRRVLAANGFLETVTWSFVSEAEAKLFGGGERELQVANPVASELGWMRPSILPNLIKAAQRNADFSQRDIRLFEAGPVYRGDGPKDQRRTIAGIVRPETLRHWDGKAAAYDIYDAKAEVFQLLDAIGQQPDKLMVMEPTRAHWHPGRSATLRLGPKNTIVHFGEIHPKVLKALGVDGRIIGFEINLDAVPLPRAAGVKTKPVLEKLDLTPIRRDFAFVVEEAMSAGELAKAAAGADKKLISSVDVFDVYQGKGVEPGHKSVAIEVTIQPSDATLTDEQIDAIAKKVIKSAEKIGGTLRG</sequence>
<dbReference type="CDD" id="cd00769">
    <property type="entry name" value="PheRS_beta_core"/>
    <property type="match status" value="1"/>
</dbReference>
<evidence type="ECO:0000256" key="2">
    <source>
        <dbReference type="ARBA" id="ARBA00008653"/>
    </source>
</evidence>
<evidence type="ECO:0000256" key="6">
    <source>
        <dbReference type="ARBA" id="ARBA00022598"/>
    </source>
</evidence>
<evidence type="ECO:0000256" key="10">
    <source>
        <dbReference type="ARBA" id="ARBA00022842"/>
    </source>
</evidence>
<dbReference type="InterPro" id="IPR005121">
    <property type="entry name" value="Fdx_antiC-bd"/>
</dbReference>
<evidence type="ECO:0000256" key="15">
    <source>
        <dbReference type="HAMAP-Rule" id="MF_00283"/>
    </source>
</evidence>
<feature type="domain" description="TRNA-binding" evidence="17">
    <location>
        <begin position="39"/>
        <end position="150"/>
    </location>
</feature>
<dbReference type="SMART" id="SM00873">
    <property type="entry name" value="B3_4"/>
    <property type="match status" value="1"/>
</dbReference>
<dbReference type="GO" id="GO:0004826">
    <property type="term" value="F:phenylalanine-tRNA ligase activity"/>
    <property type="evidence" value="ECO:0007669"/>
    <property type="project" value="UniProtKB-EC"/>
</dbReference>
<dbReference type="InterPro" id="IPR020825">
    <property type="entry name" value="Phe-tRNA_synthase-like_B3/B4"/>
</dbReference>
<dbReference type="Proteomes" id="UP001596303">
    <property type="component" value="Unassembled WGS sequence"/>
</dbReference>
<evidence type="ECO:0000256" key="9">
    <source>
        <dbReference type="ARBA" id="ARBA00022840"/>
    </source>
</evidence>
<feature type="binding site" evidence="15">
    <location>
        <position position="453"/>
    </location>
    <ligand>
        <name>Mg(2+)</name>
        <dbReference type="ChEBI" id="CHEBI:18420"/>
        <note>shared with alpha subunit</note>
    </ligand>
</feature>